<organism evidence="2 3">
    <name type="scientific">Candidatus Dojkabacteria bacterium</name>
    <dbReference type="NCBI Taxonomy" id="2099670"/>
    <lineage>
        <taxon>Bacteria</taxon>
        <taxon>Candidatus Dojkabacteria</taxon>
    </lineage>
</organism>
<feature type="transmembrane region" description="Helical" evidence="1">
    <location>
        <begin position="71"/>
        <end position="93"/>
    </location>
</feature>
<reference evidence="2" key="1">
    <citation type="submission" date="2020-04" db="EMBL/GenBank/DDBJ databases">
        <authorList>
            <person name="Zhang T."/>
        </authorList>
    </citation>
    <scope>NUCLEOTIDE SEQUENCE</scope>
    <source>
        <strain evidence="2">HKST-UBA16</strain>
    </source>
</reference>
<dbReference type="AlphaFoldDB" id="A0A955KVQ4"/>
<name>A0A955KVQ4_9BACT</name>
<accession>A0A955KVQ4</accession>
<protein>
    <submittedName>
        <fullName evidence="2">Uncharacterized protein</fullName>
    </submittedName>
</protein>
<keyword evidence="1" id="KW-0812">Transmembrane</keyword>
<gene>
    <name evidence="2" type="ORF">KC622_03540</name>
</gene>
<evidence type="ECO:0000256" key="1">
    <source>
        <dbReference type="SAM" id="Phobius"/>
    </source>
</evidence>
<comment type="caution">
    <text evidence="2">The sequence shown here is derived from an EMBL/GenBank/DDBJ whole genome shotgun (WGS) entry which is preliminary data.</text>
</comment>
<evidence type="ECO:0000313" key="3">
    <source>
        <dbReference type="Proteomes" id="UP000748332"/>
    </source>
</evidence>
<keyword evidence="1" id="KW-1133">Transmembrane helix</keyword>
<proteinExistence type="predicted"/>
<keyword evidence="1" id="KW-0472">Membrane</keyword>
<evidence type="ECO:0000313" key="2">
    <source>
        <dbReference type="EMBL" id="MCA9375378.1"/>
    </source>
</evidence>
<reference evidence="2" key="2">
    <citation type="journal article" date="2021" name="Microbiome">
        <title>Successional dynamics and alternative stable states in a saline activated sludge microbial community over 9 years.</title>
        <authorList>
            <person name="Wang Y."/>
            <person name="Ye J."/>
            <person name="Ju F."/>
            <person name="Liu L."/>
            <person name="Boyd J.A."/>
            <person name="Deng Y."/>
            <person name="Parks D.H."/>
            <person name="Jiang X."/>
            <person name="Yin X."/>
            <person name="Woodcroft B.J."/>
            <person name="Tyson G.W."/>
            <person name="Hugenholtz P."/>
            <person name="Polz M.F."/>
            <person name="Zhang T."/>
        </authorList>
    </citation>
    <scope>NUCLEOTIDE SEQUENCE</scope>
    <source>
        <strain evidence="2">HKST-UBA16</strain>
    </source>
</reference>
<feature type="transmembrane region" description="Helical" evidence="1">
    <location>
        <begin position="33"/>
        <end position="59"/>
    </location>
</feature>
<dbReference type="Proteomes" id="UP000748332">
    <property type="component" value="Unassembled WGS sequence"/>
</dbReference>
<feature type="transmembrane region" description="Helical" evidence="1">
    <location>
        <begin position="7"/>
        <end position="27"/>
    </location>
</feature>
<sequence length="136" mass="15267">MNLRKLFYSMFVGILILGFTFNLFNGVTLPEDMFYLVAAYGGLSLALMLHSNMLTFLTVRKVFITKLMSMFIILGLFLIFFDMVMPGFVVTGFEIKSFSSGFLTIEQYTVDKYATIALISVTAAAIASALDYLKEE</sequence>
<feature type="transmembrane region" description="Helical" evidence="1">
    <location>
        <begin position="113"/>
        <end position="133"/>
    </location>
</feature>
<dbReference type="EMBL" id="JAGQLM010000161">
    <property type="protein sequence ID" value="MCA9375378.1"/>
    <property type="molecule type" value="Genomic_DNA"/>
</dbReference>